<feature type="compositionally biased region" description="Acidic residues" evidence="1">
    <location>
        <begin position="62"/>
        <end position="82"/>
    </location>
</feature>
<evidence type="ECO:0000313" key="3">
    <source>
        <dbReference type="Proteomes" id="UP000623467"/>
    </source>
</evidence>
<dbReference type="Proteomes" id="UP000623467">
    <property type="component" value="Unassembled WGS sequence"/>
</dbReference>
<feature type="compositionally biased region" description="Polar residues" evidence="1">
    <location>
        <begin position="190"/>
        <end position="210"/>
    </location>
</feature>
<evidence type="ECO:0000313" key="2">
    <source>
        <dbReference type="EMBL" id="KAF7354837.1"/>
    </source>
</evidence>
<accession>A0A8H7D0E4</accession>
<reference evidence="2" key="1">
    <citation type="submission" date="2020-05" db="EMBL/GenBank/DDBJ databases">
        <title>Mycena genomes resolve the evolution of fungal bioluminescence.</title>
        <authorList>
            <person name="Tsai I.J."/>
        </authorList>
    </citation>
    <scope>NUCLEOTIDE SEQUENCE</scope>
    <source>
        <strain evidence="2">160909Yilan</strain>
    </source>
</reference>
<keyword evidence="3" id="KW-1185">Reference proteome</keyword>
<feature type="compositionally biased region" description="Polar residues" evidence="1">
    <location>
        <begin position="85"/>
        <end position="101"/>
    </location>
</feature>
<evidence type="ECO:0000256" key="1">
    <source>
        <dbReference type="SAM" id="MobiDB-lite"/>
    </source>
</evidence>
<dbReference type="EMBL" id="JACAZH010000011">
    <property type="protein sequence ID" value="KAF7354837.1"/>
    <property type="molecule type" value="Genomic_DNA"/>
</dbReference>
<feature type="region of interest" description="Disordered" evidence="1">
    <location>
        <begin position="1"/>
        <end position="214"/>
    </location>
</feature>
<dbReference type="AlphaFoldDB" id="A0A8H7D0E4"/>
<proteinExistence type="predicted"/>
<feature type="compositionally biased region" description="Pro residues" evidence="1">
    <location>
        <begin position="171"/>
        <end position="183"/>
    </location>
</feature>
<protein>
    <submittedName>
        <fullName evidence="2">Methyltransf-25 domain-containing protein</fullName>
    </submittedName>
</protein>
<organism evidence="2 3">
    <name type="scientific">Mycena sanguinolenta</name>
    <dbReference type="NCBI Taxonomy" id="230812"/>
    <lineage>
        <taxon>Eukaryota</taxon>
        <taxon>Fungi</taxon>
        <taxon>Dikarya</taxon>
        <taxon>Basidiomycota</taxon>
        <taxon>Agaricomycotina</taxon>
        <taxon>Agaricomycetes</taxon>
        <taxon>Agaricomycetidae</taxon>
        <taxon>Agaricales</taxon>
        <taxon>Marasmiineae</taxon>
        <taxon>Mycenaceae</taxon>
        <taxon>Mycena</taxon>
    </lineage>
</organism>
<comment type="caution">
    <text evidence="2">The sequence shown here is derived from an EMBL/GenBank/DDBJ whole genome shotgun (WGS) entry which is preliminary data.</text>
</comment>
<dbReference type="OrthoDB" id="2013972at2759"/>
<gene>
    <name evidence="2" type="ORF">MSAN_01398100</name>
</gene>
<feature type="compositionally biased region" description="Low complexity" evidence="1">
    <location>
        <begin position="140"/>
        <end position="159"/>
    </location>
</feature>
<sequence length="479" mass="50826">MSTIEPEGTPGRKGRPGKLPEPTPFPQGVSAKAAERLGIAVGGPGVAQTIRRPPTTLFESPEGSEEEDEAEEETDQLSDQDEVGSPTSPAGGSANGSTNNLLLGRGASTWVAPDEWAAPPPPSILSRENSRSGTLSHAVSSRTITASSSSRTITAASSSKTVKQLGLDTLFPPPPSKSNPPTPTHLTHSRGGSTVSNPPTPTLLTHTRGGSNVSATSIVSSASSGAYSDSDPGPLRFSSGRAQHPGLLLWPSTFIPLSPQELEMHATKHVQTLLGCKPALAEYVASFVDPETGARVVSDEEFADAVWEYECFRRPRFNWPELPENRLEAEEVALDVPTPASAKSMQNVGLPPRTPTTPTPIALETAPKSAREPRPFLPHELTHVRTFRIFSAVKGGLVSAPPLAALPPLGEVAYLVLITIRPLPLSQLASLCICFIRPALTRRRSLRPAPTHFPTLSSPHLHVSAHAPLALSFYLVPVF</sequence>
<name>A0A8H7D0E4_9AGAR</name>